<gene>
    <name evidence="1" type="ORF">AF332_13520</name>
</gene>
<dbReference type="SUPFAM" id="SSF141571">
    <property type="entry name" value="Pentapeptide repeat-like"/>
    <property type="match status" value="1"/>
</dbReference>
<dbReference type="PANTHER" id="PTHR14136:SF37">
    <property type="entry name" value="PENTAPEPTIDE REPEAT-CONTAINING PROTEIN"/>
    <property type="match status" value="1"/>
</dbReference>
<dbReference type="Gene3D" id="2.160.20.80">
    <property type="entry name" value="E3 ubiquitin-protein ligase SopA"/>
    <property type="match status" value="1"/>
</dbReference>
<organism evidence="1 2">
    <name type="scientific">Sporosarcina globispora</name>
    <name type="common">Bacillus globisporus</name>
    <dbReference type="NCBI Taxonomy" id="1459"/>
    <lineage>
        <taxon>Bacteria</taxon>
        <taxon>Bacillati</taxon>
        <taxon>Bacillota</taxon>
        <taxon>Bacilli</taxon>
        <taxon>Bacillales</taxon>
        <taxon>Caryophanaceae</taxon>
        <taxon>Sporosarcina</taxon>
    </lineage>
</organism>
<dbReference type="Proteomes" id="UP000037109">
    <property type="component" value="Unassembled WGS sequence"/>
</dbReference>
<dbReference type="EMBL" id="LGUF01000007">
    <property type="protein sequence ID" value="KON87750.1"/>
    <property type="molecule type" value="Genomic_DNA"/>
</dbReference>
<dbReference type="STRING" id="1459.AF332_13520"/>
<dbReference type="OrthoDB" id="154708at2"/>
<accession>A0A0M0GCW1</accession>
<keyword evidence="2" id="KW-1185">Reference proteome</keyword>
<dbReference type="PANTHER" id="PTHR14136">
    <property type="entry name" value="BTB_POZ DOMAIN-CONTAINING PROTEIN KCTD9"/>
    <property type="match status" value="1"/>
</dbReference>
<dbReference type="InterPro" id="IPR001646">
    <property type="entry name" value="5peptide_repeat"/>
</dbReference>
<dbReference type="InterPro" id="IPR051082">
    <property type="entry name" value="Pentapeptide-BTB/POZ_domain"/>
</dbReference>
<dbReference type="AlphaFoldDB" id="A0A0M0GCW1"/>
<protein>
    <recommendedName>
        <fullName evidence="3">Pentapeptide repeat-containing protein</fullName>
    </recommendedName>
</protein>
<reference evidence="2" key="1">
    <citation type="submission" date="2015-07" db="EMBL/GenBank/DDBJ databases">
        <title>Fjat-10036 dsm4.</title>
        <authorList>
            <person name="Liu B."/>
            <person name="Wang J."/>
            <person name="Zhu Y."/>
            <person name="Liu G."/>
            <person name="Chen Q."/>
            <person name="Chen Z."/>
            <person name="Lan J."/>
            <person name="Che J."/>
            <person name="Ge C."/>
            <person name="Shi H."/>
            <person name="Pan Z."/>
            <person name="Liu X."/>
        </authorList>
    </citation>
    <scope>NUCLEOTIDE SEQUENCE [LARGE SCALE GENOMIC DNA]</scope>
    <source>
        <strain evidence="2">DSM 4</strain>
    </source>
</reference>
<evidence type="ECO:0008006" key="3">
    <source>
        <dbReference type="Google" id="ProtNLM"/>
    </source>
</evidence>
<dbReference type="PATRIC" id="fig|1459.3.peg.2919"/>
<evidence type="ECO:0000313" key="1">
    <source>
        <dbReference type="EMBL" id="KON87750.1"/>
    </source>
</evidence>
<sequence>MPKLTDYFIPDCDKCFGLCCVALPYAKSADFAFDKEAGKPCPNLQADFRCQIHADLRGKGFRGCTSFECFGAGQKVSQNTFMNRDWRSHPGLEKEMFDVFPIMHQLHEMLFYLTEILYLEAAMPIHGEVREILDKTGELTNMEPGLIMAIDVQAHRVEVNKLLLKASEFVRKNSGLNQKSAKKYSGRRDFIGAKLSGEVLCGANLRGSLFIAADLRKADLRYTDLIGADFRDANLSGANLMGSIFLTQAQVNSAKGDMYTKLPKGLQRPQHWVN</sequence>
<name>A0A0M0GCW1_SPOGL</name>
<comment type="caution">
    <text evidence="1">The sequence shown here is derived from an EMBL/GenBank/DDBJ whole genome shotgun (WGS) entry which is preliminary data.</text>
</comment>
<proteinExistence type="predicted"/>
<dbReference type="Pfam" id="PF00805">
    <property type="entry name" value="Pentapeptide"/>
    <property type="match status" value="1"/>
</dbReference>
<evidence type="ECO:0000313" key="2">
    <source>
        <dbReference type="Proteomes" id="UP000037109"/>
    </source>
</evidence>
<dbReference type="RefSeq" id="WP_053435104.1">
    <property type="nucleotide sequence ID" value="NZ_LGUF01000007.1"/>
</dbReference>